<dbReference type="GO" id="GO:0004034">
    <property type="term" value="F:aldose 1-epimerase activity"/>
    <property type="evidence" value="ECO:0007669"/>
    <property type="project" value="UniProtKB-EC"/>
</dbReference>
<evidence type="ECO:0000256" key="9">
    <source>
        <dbReference type="PIRNR" id="PIRNR005096"/>
    </source>
</evidence>
<evidence type="ECO:0000256" key="3">
    <source>
        <dbReference type="ARBA" id="ARBA00004947"/>
    </source>
</evidence>
<comment type="pathway">
    <text evidence="3">Carbohydrate metabolism; galactose metabolism.</text>
</comment>
<evidence type="ECO:0000256" key="10">
    <source>
        <dbReference type="PIRSR" id="PIRSR005096-1"/>
    </source>
</evidence>
<evidence type="ECO:0000256" key="6">
    <source>
        <dbReference type="ARBA" id="ARBA00023235"/>
    </source>
</evidence>
<dbReference type="CDD" id="cd09019">
    <property type="entry name" value="galactose_mutarotase_like"/>
    <property type="match status" value="1"/>
</dbReference>
<feature type="binding site" evidence="12">
    <location>
        <begin position="90"/>
        <end position="91"/>
    </location>
    <ligand>
        <name>beta-D-galactose</name>
        <dbReference type="ChEBI" id="CHEBI:27667"/>
    </ligand>
</feature>
<dbReference type="EC" id="5.1.3.3" evidence="9"/>
<evidence type="ECO:0000313" key="13">
    <source>
        <dbReference type="EMBL" id="KAJ9589434.1"/>
    </source>
</evidence>
<comment type="caution">
    <text evidence="13">The sequence shown here is derived from an EMBL/GenBank/DDBJ whole genome shotgun (WGS) entry which is preliminary data.</text>
</comment>
<evidence type="ECO:0000313" key="14">
    <source>
        <dbReference type="Proteomes" id="UP001233999"/>
    </source>
</evidence>
<dbReference type="GO" id="GO:0030246">
    <property type="term" value="F:carbohydrate binding"/>
    <property type="evidence" value="ECO:0007669"/>
    <property type="project" value="InterPro"/>
</dbReference>
<dbReference type="PANTHER" id="PTHR10091">
    <property type="entry name" value="ALDOSE-1-EPIMERASE"/>
    <property type="match status" value="1"/>
</dbReference>
<dbReference type="EMBL" id="JASPKZ010004940">
    <property type="protein sequence ID" value="KAJ9589434.1"/>
    <property type="molecule type" value="Genomic_DNA"/>
</dbReference>
<name>A0AAD7ZZ46_DIPPU</name>
<feature type="binding site" evidence="11">
    <location>
        <position position="255"/>
    </location>
    <ligand>
        <name>beta-D-galactose</name>
        <dbReference type="ChEBI" id="CHEBI:27667"/>
    </ligand>
</feature>
<proteinExistence type="inferred from homology"/>
<feature type="active site" description="Proton acceptor" evidence="10">
    <location>
        <position position="352"/>
    </location>
</feature>
<dbReference type="InterPro" id="IPR018052">
    <property type="entry name" value="Ald1_epimerase_CS"/>
</dbReference>
<keyword evidence="6 9" id="KW-0413">Isomerase</keyword>
<dbReference type="Pfam" id="PF01263">
    <property type="entry name" value="Aldose_epim"/>
    <property type="match status" value="1"/>
</dbReference>
<dbReference type="AlphaFoldDB" id="A0AAD7ZZ46"/>
<reference evidence="13" key="2">
    <citation type="submission" date="2023-05" db="EMBL/GenBank/DDBJ databases">
        <authorList>
            <person name="Fouks B."/>
        </authorList>
    </citation>
    <scope>NUCLEOTIDE SEQUENCE</scope>
    <source>
        <strain evidence="13">Stay&amp;Tobe</strain>
        <tissue evidence="13">Testes</tissue>
    </source>
</reference>
<dbReference type="PANTHER" id="PTHR10091:SF0">
    <property type="entry name" value="GALACTOSE MUTAROTASE"/>
    <property type="match status" value="1"/>
</dbReference>
<evidence type="ECO:0000256" key="5">
    <source>
        <dbReference type="ARBA" id="ARBA00006206"/>
    </source>
</evidence>
<sequence length="388" mass="43088">MSDSTTVVEDGFGFLKNPETGNSEIIRRYTLRNVNSVEVQVISYGATITSIKCPDKKRRIHDVVLGFDDIEGYVQNQPAYFGATIGRVANRISNGRFRLGTKEYEVSKNAGDFQLHGGKRGFDQVFWESYTDGSKVVFTYVSKDGDEGYPGDLMTQVTYSLSDENGLKLAMTAMTTKPTPVNLTNHVYFNLAGHCAGPKALFDHYASINADKILVTTPQLIPTGEIRKVGGTIYDLRSPRHLGTVIPEVPGGGYDNTMCINGTKEEGIRFVARVYHPPSGRVVEVFSDQPGLQWYTSRNLPDPDAIKVPSQEVAGEIPQEIEAPQDASADTPPEMRGKDGALYYKYGAFCLETQNYPDAVNHRRFPDSILRPGEIYKHTCIYRFGLQK</sequence>
<evidence type="ECO:0000256" key="4">
    <source>
        <dbReference type="ARBA" id="ARBA00005028"/>
    </source>
</evidence>
<evidence type="ECO:0000256" key="1">
    <source>
        <dbReference type="ARBA" id="ARBA00001614"/>
    </source>
</evidence>
<evidence type="ECO:0000256" key="2">
    <source>
        <dbReference type="ARBA" id="ARBA00001712"/>
    </source>
</evidence>
<dbReference type="GO" id="GO:0006006">
    <property type="term" value="P:glucose metabolic process"/>
    <property type="evidence" value="ECO:0007669"/>
    <property type="project" value="TreeGrafter"/>
</dbReference>
<comment type="catalytic activity">
    <reaction evidence="1 9">
        <text>alpha-D-glucose = beta-D-glucose</text>
        <dbReference type="Rhea" id="RHEA:10264"/>
        <dbReference type="ChEBI" id="CHEBI:15903"/>
        <dbReference type="ChEBI" id="CHEBI:17925"/>
        <dbReference type="EC" id="5.1.3.3"/>
    </reaction>
</comment>
<comment type="function">
    <text evidence="8">Mutarotase that catalyzes the interconversion of beta-D-galactose and alpha-D-galactose during galactose metabolism. Beta-D-galactose is metabolized in the liver into glucose 1-phosphate, the primary metabolic fuel, by the action of four enzymes that constitute the Leloir pathway: GALM, GALK1 (galactokinase), GALT (galactose-1-phosphate uridylyltransferase) and GALE (UDP-galactose-4'-epimerase). Involved in the maintenance of the equilibrium between the beta- and alpha-anomers of galactose, therefore ensuring a sufficient supply of the alpha-anomer for GALK1. Also active on D-glucose although shows a preference for galactose over glucose.</text>
</comment>
<dbReference type="GO" id="GO:0033499">
    <property type="term" value="P:galactose catabolic process via UDP-galactose, Leloir pathway"/>
    <property type="evidence" value="ECO:0007669"/>
    <property type="project" value="TreeGrafter"/>
</dbReference>
<dbReference type="PIRSF" id="PIRSF005096">
    <property type="entry name" value="GALM"/>
    <property type="match status" value="1"/>
</dbReference>
<dbReference type="Gene3D" id="2.70.98.10">
    <property type="match status" value="1"/>
</dbReference>
<feature type="binding site" evidence="12">
    <location>
        <begin position="186"/>
        <end position="188"/>
    </location>
    <ligand>
        <name>beta-D-galactose</name>
        <dbReference type="ChEBI" id="CHEBI:27667"/>
    </ligand>
</feature>
<evidence type="ECO:0000256" key="12">
    <source>
        <dbReference type="PIRSR" id="PIRSR005096-3"/>
    </source>
</evidence>
<keyword evidence="7 9" id="KW-0119">Carbohydrate metabolism</keyword>
<evidence type="ECO:0000256" key="11">
    <source>
        <dbReference type="PIRSR" id="PIRSR005096-2"/>
    </source>
</evidence>
<comment type="pathway">
    <text evidence="4 9">Carbohydrate metabolism; hexose metabolism.</text>
</comment>
<dbReference type="SUPFAM" id="SSF74650">
    <property type="entry name" value="Galactose mutarotase-like"/>
    <property type="match status" value="1"/>
</dbReference>
<dbReference type="InterPro" id="IPR047215">
    <property type="entry name" value="Galactose_mutarotase-like"/>
</dbReference>
<dbReference type="InterPro" id="IPR015443">
    <property type="entry name" value="Aldose_1-epimerase"/>
</dbReference>
<protein>
    <recommendedName>
        <fullName evidence="9">Aldose 1-epimerase</fullName>
        <ecNumber evidence="9">5.1.3.3</ecNumber>
    </recommendedName>
</protein>
<reference evidence="13" key="1">
    <citation type="journal article" date="2023" name="IScience">
        <title>Live-bearing cockroach genome reveals convergent evolutionary mechanisms linked to viviparity in insects and beyond.</title>
        <authorList>
            <person name="Fouks B."/>
            <person name="Harrison M.C."/>
            <person name="Mikhailova A.A."/>
            <person name="Marchal E."/>
            <person name="English S."/>
            <person name="Carruthers M."/>
            <person name="Jennings E.C."/>
            <person name="Chiamaka E.L."/>
            <person name="Frigard R.A."/>
            <person name="Pippel M."/>
            <person name="Attardo G.M."/>
            <person name="Benoit J.B."/>
            <person name="Bornberg-Bauer E."/>
            <person name="Tobe S.S."/>
        </authorList>
    </citation>
    <scope>NUCLEOTIDE SEQUENCE</scope>
    <source>
        <strain evidence="13">Stay&amp;Tobe</strain>
    </source>
</reference>
<dbReference type="InterPro" id="IPR011013">
    <property type="entry name" value="Gal_mutarotase_sf_dom"/>
</dbReference>
<evidence type="ECO:0000256" key="7">
    <source>
        <dbReference type="ARBA" id="ARBA00023277"/>
    </source>
</evidence>
<gene>
    <name evidence="13" type="ORF">L9F63_017362</name>
</gene>
<dbReference type="InterPro" id="IPR014718">
    <property type="entry name" value="GH-type_carb-bd"/>
</dbReference>
<accession>A0AAD7ZZ46</accession>
<comment type="similarity">
    <text evidence="5 9">Belongs to the aldose epimerase family.</text>
</comment>
<dbReference type="InterPro" id="IPR008183">
    <property type="entry name" value="Aldose_1/G6P_1-epimerase"/>
</dbReference>
<evidence type="ECO:0000256" key="8">
    <source>
        <dbReference type="ARBA" id="ARBA00045743"/>
    </source>
</evidence>
<dbReference type="Proteomes" id="UP001233999">
    <property type="component" value="Unassembled WGS sequence"/>
</dbReference>
<organism evidence="13 14">
    <name type="scientific">Diploptera punctata</name>
    <name type="common">Pacific beetle cockroach</name>
    <dbReference type="NCBI Taxonomy" id="6984"/>
    <lineage>
        <taxon>Eukaryota</taxon>
        <taxon>Metazoa</taxon>
        <taxon>Ecdysozoa</taxon>
        <taxon>Arthropoda</taxon>
        <taxon>Hexapoda</taxon>
        <taxon>Insecta</taxon>
        <taxon>Pterygota</taxon>
        <taxon>Neoptera</taxon>
        <taxon>Polyneoptera</taxon>
        <taxon>Dictyoptera</taxon>
        <taxon>Blattodea</taxon>
        <taxon>Blaberoidea</taxon>
        <taxon>Blaberidae</taxon>
        <taxon>Diplopterinae</taxon>
        <taxon>Diploptera</taxon>
    </lineage>
</organism>
<dbReference type="PROSITE" id="PS00545">
    <property type="entry name" value="ALDOSE_1_EPIMERASE"/>
    <property type="match status" value="1"/>
</dbReference>
<keyword evidence="14" id="KW-1185">Reference proteome</keyword>
<feature type="active site" description="Proton donor" evidence="10">
    <location>
        <position position="186"/>
    </location>
</feature>
<comment type="catalytic activity">
    <reaction evidence="2">
        <text>alpha-D-galactose = beta-D-galactose</text>
        <dbReference type="Rhea" id="RHEA:28675"/>
        <dbReference type="ChEBI" id="CHEBI:27667"/>
        <dbReference type="ChEBI" id="CHEBI:28061"/>
        <dbReference type="EC" id="5.1.3.3"/>
    </reaction>
    <physiologicalReaction direction="right-to-left" evidence="2">
        <dbReference type="Rhea" id="RHEA:28677"/>
    </physiologicalReaction>
</comment>